<organism evidence="1 2">
    <name type="scientific">Marchantia polymorpha subsp. ruderalis</name>
    <dbReference type="NCBI Taxonomy" id="1480154"/>
    <lineage>
        <taxon>Eukaryota</taxon>
        <taxon>Viridiplantae</taxon>
        <taxon>Streptophyta</taxon>
        <taxon>Embryophyta</taxon>
        <taxon>Marchantiophyta</taxon>
        <taxon>Marchantiopsida</taxon>
        <taxon>Marchantiidae</taxon>
        <taxon>Marchantiales</taxon>
        <taxon>Marchantiaceae</taxon>
        <taxon>Marchantia</taxon>
    </lineage>
</organism>
<gene>
    <name evidence="1" type="ORF">AXG93_2356s1050</name>
</gene>
<proteinExistence type="predicted"/>
<reference evidence="1" key="1">
    <citation type="submission" date="2016-03" db="EMBL/GenBank/DDBJ databases">
        <title>Mechanisms controlling the formation of the plant cell surface in tip-growing cells are functionally conserved among land plants.</title>
        <authorList>
            <person name="Honkanen S."/>
            <person name="Jones V.A."/>
            <person name="Morieri G."/>
            <person name="Champion C."/>
            <person name="Hetherington A.J."/>
            <person name="Kelly S."/>
            <person name="Saint-Marcoux D."/>
            <person name="Proust H."/>
            <person name="Prescott H."/>
            <person name="Dolan L."/>
        </authorList>
    </citation>
    <scope>NUCLEOTIDE SEQUENCE [LARGE SCALE GENOMIC DNA]</scope>
    <source>
        <tissue evidence="1">Whole gametophyte</tissue>
    </source>
</reference>
<name>A0A176WDH2_MARPO</name>
<dbReference type="EMBL" id="LVLJ01001131">
    <property type="protein sequence ID" value="OAE31240.1"/>
    <property type="molecule type" value="Genomic_DNA"/>
</dbReference>
<keyword evidence="2" id="KW-1185">Reference proteome</keyword>
<sequence>MKEAEEAYRQLRDESTNELKFRLEKCLNGFAMSMVKLIMRYMQATLEYKLCLDGTNIKLKGYCNGDWGEDANERRSTTKLCVLP</sequence>
<accession>A0A176WDH2</accession>
<evidence type="ECO:0000313" key="1">
    <source>
        <dbReference type="EMBL" id="OAE31240.1"/>
    </source>
</evidence>
<dbReference type="Proteomes" id="UP000077202">
    <property type="component" value="Unassembled WGS sequence"/>
</dbReference>
<protein>
    <submittedName>
        <fullName evidence="1">Uncharacterized protein</fullName>
    </submittedName>
</protein>
<evidence type="ECO:0000313" key="2">
    <source>
        <dbReference type="Proteomes" id="UP000077202"/>
    </source>
</evidence>
<comment type="caution">
    <text evidence="1">The sequence shown here is derived from an EMBL/GenBank/DDBJ whole genome shotgun (WGS) entry which is preliminary data.</text>
</comment>
<dbReference type="AlphaFoldDB" id="A0A176WDH2"/>